<accession>A0A8I0A590</accession>
<dbReference type="GO" id="GO:0008803">
    <property type="term" value="F:bis(5'-nucleosyl)-tetraphosphatase (symmetrical) activity"/>
    <property type="evidence" value="ECO:0007669"/>
    <property type="project" value="UniProtKB-EC"/>
</dbReference>
<dbReference type="EMBL" id="JACOOQ010000003">
    <property type="protein sequence ID" value="MBC5639330.1"/>
    <property type="molecule type" value="Genomic_DNA"/>
</dbReference>
<reference evidence="8" key="1">
    <citation type="submission" date="2020-08" db="EMBL/GenBank/DDBJ databases">
        <title>Genome public.</title>
        <authorList>
            <person name="Liu C."/>
            <person name="Sun Q."/>
        </authorList>
    </citation>
    <scope>NUCLEOTIDE SEQUENCE</scope>
    <source>
        <strain evidence="8">NSJ-42</strain>
    </source>
</reference>
<keyword evidence="5" id="KW-0408">Iron</keyword>
<evidence type="ECO:0000256" key="5">
    <source>
        <dbReference type="ARBA" id="ARBA00023004"/>
    </source>
</evidence>
<evidence type="ECO:0000256" key="2">
    <source>
        <dbReference type="ARBA" id="ARBA00022723"/>
    </source>
</evidence>
<dbReference type="InterPro" id="IPR006674">
    <property type="entry name" value="HD_domain"/>
</dbReference>
<evidence type="ECO:0000256" key="1">
    <source>
        <dbReference type="ARBA" id="ARBA00012506"/>
    </source>
</evidence>
<comment type="caution">
    <text evidence="8">The sequence shown here is derived from an EMBL/GenBank/DDBJ whole genome shotgun (WGS) entry which is preliminary data.</text>
</comment>
<dbReference type="InterPro" id="IPR005249">
    <property type="entry name" value="YqeK"/>
</dbReference>
<gene>
    <name evidence="8" type="primary">yqeK</name>
    <name evidence="8" type="ORF">H8R92_02565</name>
</gene>
<dbReference type="Pfam" id="PF01966">
    <property type="entry name" value="HD"/>
    <property type="match status" value="1"/>
</dbReference>
<keyword evidence="2" id="KW-0479">Metal-binding</keyword>
<dbReference type="InterPro" id="IPR003607">
    <property type="entry name" value="HD/PDEase_dom"/>
</dbReference>
<organism evidence="8 9">
    <name type="scientific">Clostridium lentum</name>
    <dbReference type="NCBI Taxonomy" id="2763037"/>
    <lineage>
        <taxon>Bacteria</taxon>
        <taxon>Bacillati</taxon>
        <taxon>Bacillota</taxon>
        <taxon>Clostridia</taxon>
        <taxon>Eubacteriales</taxon>
        <taxon>Clostridiaceae</taxon>
        <taxon>Clostridium</taxon>
    </lineage>
</organism>
<evidence type="ECO:0000256" key="6">
    <source>
        <dbReference type="ARBA" id="ARBA00049417"/>
    </source>
</evidence>
<dbReference type="RefSeq" id="WP_022211809.1">
    <property type="nucleotide sequence ID" value="NZ_JACOOQ010000003.1"/>
</dbReference>
<dbReference type="GO" id="GO:0046872">
    <property type="term" value="F:metal ion binding"/>
    <property type="evidence" value="ECO:0007669"/>
    <property type="project" value="UniProtKB-KW"/>
</dbReference>
<keyword evidence="4 8" id="KW-0378">Hydrolase</keyword>
<proteinExistence type="predicted"/>
<dbReference type="GO" id="GO:0000166">
    <property type="term" value="F:nucleotide binding"/>
    <property type="evidence" value="ECO:0007669"/>
    <property type="project" value="UniProtKB-KW"/>
</dbReference>
<dbReference type="PROSITE" id="PS51831">
    <property type="entry name" value="HD"/>
    <property type="match status" value="1"/>
</dbReference>
<evidence type="ECO:0000259" key="7">
    <source>
        <dbReference type="PROSITE" id="PS51831"/>
    </source>
</evidence>
<dbReference type="PANTHER" id="PTHR35795">
    <property type="entry name" value="SLR1885 PROTEIN"/>
    <property type="match status" value="1"/>
</dbReference>
<name>A0A8I0A590_9CLOT</name>
<evidence type="ECO:0000256" key="4">
    <source>
        <dbReference type="ARBA" id="ARBA00022801"/>
    </source>
</evidence>
<sequence>MKNIEFMKEYLEENLVKGRYLHTLGVVETAKDLAKRYGVDIKKAEIAALAHDIAKNLSSEQLLKIIEANNITLSVDEKNTRELWHSIVGPIVARERFGIVDEEILSAIRWHTTGKENMSKLDKIIYLADMIEPSRDFSMVEELRNDSKDDLDKAMLNALTYTIKYLLEKGCLIDVNTVKARNYLLYNNYK</sequence>
<dbReference type="SMART" id="SM00471">
    <property type="entry name" value="HDc"/>
    <property type="match status" value="1"/>
</dbReference>
<feature type="domain" description="HD" evidence="7">
    <location>
        <begin position="19"/>
        <end position="134"/>
    </location>
</feature>
<dbReference type="SUPFAM" id="SSF109604">
    <property type="entry name" value="HD-domain/PDEase-like"/>
    <property type="match status" value="1"/>
</dbReference>
<dbReference type="EC" id="3.6.1.41" evidence="1"/>
<keyword evidence="9" id="KW-1185">Reference proteome</keyword>
<dbReference type="AlphaFoldDB" id="A0A8I0A590"/>
<keyword evidence="3" id="KW-0547">Nucleotide-binding</keyword>
<dbReference type="PANTHER" id="PTHR35795:SF1">
    <property type="entry name" value="BIS(5'-NUCLEOSYL)-TETRAPHOSPHATASE, SYMMETRICAL"/>
    <property type="match status" value="1"/>
</dbReference>
<evidence type="ECO:0000313" key="9">
    <source>
        <dbReference type="Proteomes" id="UP000662088"/>
    </source>
</evidence>
<dbReference type="InterPro" id="IPR051094">
    <property type="entry name" value="Diverse_Catalytic_Enzymes"/>
</dbReference>
<evidence type="ECO:0000256" key="3">
    <source>
        <dbReference type="ARBA" id="ARBA00022741"/>
    </source>
</evidence>
<comment type="catalytic activity">
    <reaction evidence="6">
        <text>P(1),P(4)-bis(5'-adenosyl) tetraphosphate + H2O = 2 ADP + 2 H(+)</text>
        <dbReference type="Rhea" id="RHEA:24252"/>
        <dbReference type="ChEBI" id="CHEBI:15377"/>
        <dbReference type="ChEBI" id="CHEBI:15378"/>
        <dbReference type="ChEBI" id="CHEBI:58141"/>
        <dbReference type="ChEBI" id="CHEBI:456216"/>
        <dbReference type="EC" id="3.6.1.41"/>
    </reaction>
</comment>
<dbReference type="NCBIfam" id="TIGR00488">
    <property type="entry name" value="bis(5'-nucleosyl)-tetraphosphatase (symmetrical) YqeK"/>
    <property type="match status" value="1"/>
</dbReference>
<evidence type="ECO:0000313" key="8">
    <source>
        <dbReference type="EMBL" id="MBC5639330.1"/>
    </source>
</evidence>
<dbReference type="Gene3D" id="1.10.3210.10">
    <property type="entry name" value="Hypothetical protein af1432"/>
    <property type="match status" value="1"/>
</dbReference>
<dbReference type="CDD" id="cd00077">
    <property type="entry name" value="HDc"/>
    <property type="match status" value="1"/>
</dbReference>
<dbReference type="Proteomes" id="UP000662088">
    <property type="component" value="Unassembled WGS sequence"/>
</dbReference>
<protein>
    <recommendedName>
        <fullName evidence="1">bis(5'-nucleosyl)-tetraphosphatase (symmetrical)</fullName>
        <ecNumber evidence="1">3.6.1.41</ecNumber>
    </recommendedName>
</protein>